<dbReference type="AlphaFoldDB" id="S7Q189"/>
<keyword evidence="2" id="KW-1185">Reference proteome</keyword>
<protein>
    <submittedName>
        <fullName evidence="1">Uncharacterized protein</fullName>
    </submittedName>
</protein>
<dbReference type="GeneID" id="19309696"/>
<dbReference type="Proteomes" id="UP000030669">
    <property type="component" value="Unassembled WGS sequence"/>
</dbReference>
<dbReference type="RefSeq" id="XP_007868543.1">
    <property type="nucleotide sequence ID" value="XM_007870352.1"/>
</dbReference>
<sequence length="115" mass="13026">MIVFKICAIARQNRSARQARLVNDVADLEDAIEYMKNVGQVVSPAINHLFALEDPPLVWKNFWSAVEGAEVDLERLENDLHQIGIVKGWHDFALMCLTFRERRRSAPICSGSSTD</sequence>
<name>S7Q189_GLOTA</name>
<proteinExistence type="predicted"/>
<reference evidence="1 2" key="1">
    <citation type="journal article" date="2012" name="Science">
        <title>The Paleozoic origin of enzymatic lignin decomposition reconstructed from 31 fungal genomes.</title>
        <authorList>
            <person name="Floudas D."/>
            <person name="Binder M."/>
            <person name="Riley R."/>
            <person name="Barry K."/>
            <person name="Blanchette R.A."/>
            <person name="Henrissat B."/>
            <person name="Martinez A.T."/>
            <person name="Otillar R."/>
            <person name="Spatafora J.W."/>
            <person name="Yadav J.S."/>
            <person name="Aerts A."/>
            <person name="Benoit I."/>
            <person name="Boyd A."/>
            <person name="Carlson A."/>
            <person name="Copeland A."/>
            <person name="Coutinho P.M."/>
            <person name="de Vries R.P."/>
            <person name="Ferreira P."/>
            <person name="Findley K."/>
            <person name="Foster B."/>
            <person name="Gaskell J."/>
            <person name="Glotzer D."/>
            <person name="Gorecki P."/>
            <person name="Heitman J."/>
            <person name="Hesse C."/>
            <person name="Hori C."/>
            <person name="Igarashi K."/>
            <person name="Jurgens J.A."/>
            <person name="Kallen N."/>
            <person name="Kersten P."/>
            <person name="Kohler A."/>
            <person name="Kuees U."/>
            <person name="Kumar T.K.A."/>
            <person name="Kuo A."/>
            <person name="LaButti K."/>
            <person name="Larrondo L.F."/>
            <person name="Lindquist E."/>
            <person name="Ling A."/>
            <person name="Lombard V."/>
            <person name="Lucas S."/>
            <person name="Lundell T."/>
            <person name="Martin R."/>
            <person name="McLaughlin D.J."/>
            <person name="Morgenstern I."/>
            <person name="Morin E."/>
            <person name="Murat C."/>
            <person name="Nagy L.G."/>
            <person name="Nolan M."/>
            <person name="Ohm R.A."/>
            <person name="Patyshakuliyeva A."/>
            <person name="Rokas A."/>
            <person name="Ruiz-Duenas F.J."/>
            <person name="Sabat G."/>
            <person name="Salamov A."/>
            <person name="Samejima M."/>
            <person name="Schmutz J."/>
            <person name="Slot J.C."/>
            <person name="St John F."/>
            <person name="Stenlid J."/>
            <person name="Sun H."/>
            <person name="Sun S."/>
            <person name="Syed K."/>
            <person name="Tsang A."/>
            <person name="Wiebenga A."/>
            <person name="Young D."/>
            <person name="Pisabarro A."/>
            <person name="Eastwood D.C."/>
            <person name="Martin F."/>
            <person name="Cullen D."/>
            <person name="Grigoriev I.V."/>
            <person name="Hibbett D.S."/>
        </authorList>
    </citation>
    <scope>NUCLEOTIDE SEQUENCE [LARGE SCALE GENOMIC DNA]</scope>
    <source>
        <strain evidence="1 2">ATCC 11539</strain>
    </source>
</reference>
<accession>S7Q189</accession>
<dbReference type="KEGG" id="gtr:GLOTRDRAFT_95254"/>
<dbReference type="EMBL" id="KB469306">
    <property type="protein sequence ID" value="EPQ53272.1"/>
    <property type="molecule type" value="Genomic_DNA"/>
</dbReference>
<dbReference type="OrthoDB" id="2990568at2759"/>
<organism evidence="1 2">
    <name type="scientific">Gloeophyllum trabeum (strain ATCC 11539 / FP-39264 / Madison 617)</name>
    <name type="common">Brown rot fungus</name>
    <dbReference type="NCBI Taxonomy" id="670483"/>
    <lineage>
        <taxon>Eukaryota</taxon>
        <taxon>Fungi</taxon>
        <taxon>Dikarya</taxon>
        <taxon>Basidiomycota</taxon>
        <taxon>Agaricomycotina</taxon>
        <taxon>Agaricomycetes</taxon>
        <taxon>Gloeophyllales</taxon>
        <taxon>Gloeophyllaceae</taxon>
        <taxon>Gloeophyllum</taxon>
    </lineage>
</organism>
<evidence type="ECO:0000313" key="1">
    <source>
        <dbReference type="EMBL" id="EPQ53272.1"/>
    </source>
</evidence>
<dbReference type="HOGENOM" id="CLU_2109303_0_0_1"/>
<evidence type="ECO:0000313" key="2">
    <source>
        <dbReference type="Proteomes" id="UP000030669"/>
    </source>
</evidence>
<gene>
    <name evidence="1" type="ORF">GLOTRDRAFT_95254</name>
</gene>